<evidence type="ECO:0000256" key="2">
    <source>
        <dbReference type="ARBA" id="ARBA00022857"/>
    </source>
</evidence>
<evidence type="ECO:0000256" key="5">
    <source>
        <dbReference type="PIRSR" id="PIRSR000097-2"/>
    </source>
</evidence>
<sequence>MSSYKSLKLRSGLSFPALGLGTWKSKPGEVYDAVRAALEIGYRHLDCAAVYGNEHEVGQAITDAIKAGDVSREELWVTSKLWNNAHLKDDVAPALDQTLRDLQLDYLDLYLIHWPIAWKPEVSFPRQPSDWLTLEQAPLSATWEAMLQTKAAQKTRAIGVSNMGPLRLEEFRQVGELPEVNQVECHPHLQQRELLERCNELGIVLTAYSPLGSTDREHRKDDEPPLLNHPTIEAIAEELNASPAQVLIAWALARDTVVIPKSVNRARIQQNFAALKVALSPAHLDTIAGLDKHYRYLDGAFFAAHGSPYSPEAIYR</sequence>
<comment type="similarity">
    <text evidence="1">Belongs to the aldo/keto reductase family.</text>
</comment>
<comment type="caution">
    <text evidence="8">The sequence shown here is derived from an EMBL/GenBank/DDBJ whole genome shotgun (WGS) entry which is preliminary data.</text>
</comment>
<keyword evidence="3" id="KW-0560">Oxidoreductase</keyword>
<dbReference type="EMBL" id="QHKO01000014">
    <property type="protein sequence ID" value="RAL20123.1"/>
    <property type="molecule type" value="Genomic_DNA"/>
</dbReference>
<gene>
    <name evidence="8" type="ORF">DL240_18615</name>
</gene>
<evidence type="ECO:0000256" key="6">
    <source>
        <dbReference type="PIRSR" id="PIRSR000097-3"/>
    </source>
</evidence>
<reference evidence="8 9" key="1">
    <citation type="submission" date="2018-05" db="EMBL/GenBank/DDBJ databases">
        <title>Lujinxingia marina gen. nov. sp. nov., a new facultative anaerobic member of the class Deltaproteobacteria, and proposal of Lujinxingaceae fam. nov.</title>
        <authorList>
            <person name="Li C.-M."/>
        </authorList>
    </citation>
    <scope>NUCLEOTIDE SEQUENCE [LARGE SCALE GENOMIC DNA]</scope>
    <source>
        <strain evidence="8 9">B210</strain>
    </source>
</reference>
<name>A0A328C144_9DELT</name>
<dbReference type="Proteomes" id="UP000249169">
    <property type="component" value="Unassembled WGS sequence"/>
</dbReference>
<dbReference type="PANTHER" id="PTHR11732">
    <property type="entry name" value="ALDO/KETO REDUCTASE"/>
    <property type="match status" value="1"/>
</dbReference>
<evidence type="ECO:0000259" key="7">
    <source>
        <dbReference type="Pfam" id="PF00248"/>
    </source>
</evidence>
<dbReference type="PROSITE" id="PS00063">
    <property type="entry name" value="ALDOKETO_REDUCTASE_3"/>
    <property type="match status" value="1"/>
</dbReference>
<dbReference type="RefSeq" id="WP_111731404.1">
    <property type="nucleotide sequence ID" value="NZ_QHKO01000014.1"/>
</dbReference>
<organism evidence="8 9">
    <name type="scientific">Lujinxingia litoralis</name>
    <dbReference type="NCBI Taxonomy" id="2211119"/>
    <lineage>
        <taxon>Bacteria</taxon>
        <taxon>Deltaproteobacteria</taxon>
        <taxon>Bradymonadales</taxon>
        <taxon>Lujinxingiaceae</taxon>
        <taxon>Lujinxingia</taxon>
    </lineage>
</organism>
<evidence type="ECO:0000313" key="9">
    <source>
        <dbReference type="Proteomes" id="UP000249169"/>
    </source>
</evidence>
<dbReference type="FunFam" id="3.20.20.100:FF:000006">
    <property type="entry name" value="Aldo-keto reductase family 1 member A1"/>
    <property type="match status" value="1"/>
</dbReference>
<evidence type="ECO:0000256" key="3">
    <source>
        <dbReference type="ARBA" id="ARBA00023002"/>
    </source>
</evidence>
<dbReference type="InterPro" id="IPR036812">
    <property type="entry name" value="NAD(P)_OxRdtase_dom_sf"/>
</dbReference>
<feature type="active site" description="Proton donor" evidence="4">
    <location>
        <position position="51"/>
    </location>
</feature>
<dbReference type="GO" id="GO:0016491">
    <property type="term" value="F:oxidoreductase activity"/>
    <property type="evidence" value="ECO:0007669"/>
    <property type="project" value="UniProtKB-KW"/>
</dbReference>
<dbReference type="InterPro" id="IPR020471">
    <property type="entry name" value="AKR"/>
</dbReference>
<evidence type="ECO:0000256" key="1">
    <source>
        <dbReference type="ARBA" id="ARBA00007905"/>
    </source>
</evidence>
<accession>A0A328C144</accession>
<evidence type="ECO:0000313" key="8">
    <source>
        <dbReference type="EMBL" id="RAL20123.1"/>
    </source>
</evidence>
<dbReference type="Gene3D" id="3.20.20.100">
    <property type="entry name" value="NADP-dependent oxidoreductase domain"/>
    <property type="match status" value="1"/>
</dbReference>
<feature type="domain" description="NADP-dependent oxidoreductase" evidence="7">
    <location>
        <begin position="18"/>
        <end position="290"/>
    </location>
</feature>
<dbReference type="PROSITE" id="PS00798">
    <property type="entry name" value="ALDOKETO_REDUCTASE_1"/>
    <property type="match status" value="1"/>
</dbReference>
<dbReference type="InterPro" id="IPR018170">
    <property type="entry name" value="Aldo/ket_reductase_CS"/>
</dbReference>
<feature type="binding site" evidence="5">
    <location>
        <position position="113"/>
    </location>
    <ligand>
        <name>substrate</name>
    </ligand>
</feature>
<feature type="site" description="Lowers pKa of active site Tyr" evidence="6">
    <location>
        <position position="80"/>
    </location>
</feature>
<keyword evidence="9" id="KW-1185">Reference proteome</keyword>
<evidence type="ECO:0000256" key="4">
    <source>
        <dbReference type="PIRSR" id="PIRSR000097-1"/>
    </source>
</evidence>
<dbReference type="OrthoDB" id="5328358at2"/>
<protein>
    <submittedName>
        <fullName evidence="8">Aldehyde oxidoreductase</fullName>
    </submittedName>
</protein>
<dbReference type="AlphaFoldDB" id="A0A328C144"/>
<dbReference type="SUPFAM" id="SSF51430">
    <property type="entry name" value="NAD(P)-linked oxidoreductase"/>
    <property type="match status" value="1"/>
</dbReference>
<dbReference type="InterPro" id="IPR023210">
    <property type="entry name" value="NADP_OxRdtase_dom"/>
</dbReference>
<dbReference type="PRINTS" id="PR00069">
    <property type="entry name" value="ALDKETRDTASE"/>
</dbReference>
<dbReference type="PIRSF" id="PIRSF000097">
    <property type="entry name" value="AKR"/>
    <property type="match status" value="1"/>
</dbReference>
<proteinExistence type="inferred from homology"/>
<keyword evidence="2" id="KW-0521">NADP</keyword>
<dbReference type="Pfam" id="PF00248">
    <property type="entry name" value="Aldo_ket_red"/>
    <property type="match status" value="1"/>
</dbReference>